<reference evidence="10" key="1">
    <citation type="submission" date="2017-04" db="EMBL/GenBank/DDBJ databases">
        <title>Unexpected and diverse lifestyles within the genus Limnohabitans.</title>
        <authorList>
            <person name="Kasalicky V."/>
            <person name="Mehrshad M."/>
            <person name="Andrei S.-A."/>
            <person name="Salcher M."/>
            <person name="Kratochvilova H."/>
            <person name="Simek K."/>
            <person name="Ghai R."/>
        </authorList>
    </citation>
    <scope>NUCLEOTIDE SEQUENCE [LARGE SCALE GENOMIC DNA]</scope>
    <source>
        <strain evidence="10">II-D5</strain>
    </source>
</reference>
<evidence type="ECO:0000259" key="8">
    <source>
        <dbReference type="Pfam" id="PF00501"/>
    </source>
</evidence>
<evidence type="ECO:0000256" key="4">
    <source>
        <dbReference type="ARBA" id="ARBA00023136"/>
    </source>
</evidence>
<evidence type="ECO:0000256" key="5">
    <source>
        <dbReference type="ARBA" id="ARBA00026121"/>
    </source>
</evidence>
<keyword evidence="4" id="KW-0472">Membrane</keyword>
<dbReference type="Gene3D" id="3.40.50.12780">
    <property type="entry name" value="N-terminal domain of ligase-like"/>
    <property type="match status" value="1"/>
</dbReference>
<proteinExistence type="predicted"/>
<dbReference type="EC" id="6.2.1.3" evidence="5"/>
<feature type="domain" description="AMP-binding enzyme C-terminal" evidence="9">
    <location>
        <begin position="493"/>
        <end position="570"/>
    </location>
</feature>
<comment type="caution">
    <text evidence="10">The sequence shown here is derived from an EMBL/GenBank/DDBJ whole genome shotgun (WGS) entry which is preliminary data.</text>
</comment>
<evidence type="ECO:0000256" key="1">
    <source>
        <dbReference type="ARBA" id="ARBA00004170"/>
    </source>
</evidence>
<dbReference type="InterPro" id="IPR050237">
    <property type="entry name" value="ATP-dep_AMP-bd_enzyme"/>
</dbReference>
<evidence type="ECO:0000313" key="10">
    <source>
        <dbReference type="EMBL" id="PVE42553.1"/>
    </source>
</evidence>
<dbReference type="Pfam" id="PF13193">
    <property type="entry name" value="AMP-binding_C"/>
    <property type="match status" value="1"/>
</dbReference>
<keyword evidence="3 10" id="KW-0436">Ligase</keyword>
<dbReference type="Pfam" id="PF00501">
    <property type="entry name" value="AMP-binding"/>
    <property type="match status" value="1"/>
</dbReference>
<evidence type="ECO:0000256" key="6">
    <source>
        <dbReference type="ARBA" id="ARBA00039545"/>
    </source>
</evidence>
<organism evidence="10 11">
    <name type="scientific">Limnohabitans planktonicus II-D5</name>
    <dbReference type="NCBI Taxonomy" id="1293045"/>
    <lineage>
        <taxon>Bacteria</taxon>
        <taxon>Pseudomonadati</taxon>
        <taxon>Pseudomonadota</taxon>
        <taxon>Betaproteobacteria</taxon>
        <taxon>Burkholderiales</taxon>
        <taxon>Comamonadaceae</taxon>
        <taxon>Limnohabitans</taxon>
    </lineage>
</organism>
<keyword evidence="11" id="KW-1185">Reference proteome</keyword>
<dbReference type="PANTHER" id="PTHR43767:SF8">
    <property type="entry name" value="LONG-CHAIN-FATTY-ACID--COA LIGASE"/>
    <property type="match status" value="1"/>
</dbReference>
<evidence type="ECO:0000313" key="11">
    <source>
        <dbReference type="Proteomes" id="UP000037507"/>
    </source>
</evidence>
<dbReference type="OrthoDB" id="9766486at2"/>
<dbReference type="InterPro" id="IPR045851">
    <property type="entry name" value="AMP-bd_C_sf"/>
</dbReference>
<dbReference type="SUPFAM" id="SSF56801">
    <property type="entry name" value="Acetyl-CoA synthetase-like"/>
    <property type="match status" value="1"/>
</dbReference>
<evidence type="ECO:0000256" key="7">
    <source>
        <dbReference type="ARBA" id="ARBA00042773"/>
    </source>
</evidence>
<dbReference type="GO" id="GO:0004467">
    <property type="term" value="F:long-chain fatty acid-CoA ligase activity"/>
    <property type="evidence" value="ECO:0007669"/>
    <property type="project" value="UniProtKB-EC"/>
</dbReference>
<dbReference type="Proteomes" id="UP000037507">
    <property type="component" value="Unassembled WGS sequence"/>
</dbReference>
<feature type="domain" description="AMP-dependent synthetase/ligase" evidence="8">
    <location>
        <begin position="45"/>
        <end position="443"/>
    </location>
</feature>
<dbReference type="Gene3D" id="3.30.300.30">
    <property type="match status" value="1"/>
</dbReference>
<dbReference type="PANTHER" id="PTHR43767">
    <property type="entry name" value="LONG-CHAIN-FATTY-ACID--COA LIGASE"/>
    <property type="match status" value="1"/>
</dbReference>
<dbReference type="STRING" id="1293045.H663_15745"/>
<dbReference type="PROSITE" id="PS00455">
    <property type="entry name" value="AMP_BINDING"/>
    <property type="match status" value="1"/>
</dbReference>
<evidence type="ECO:0000256" key="3">
    <source>
        <dbReference type="ARBA" id="ARBA00022598"/>
    </source>
</evidence>
<comment type="subcellular location">
    <subcellularLocation>
        <location evidence="1">Membrane</location>
        <topology evidence="1">Peripheral membrane protein</topology>
    </subcellularLocation>
</comment>
<evidence type="ECO:0000256" key="2">
    <source>
        <dbReference type="ARBA" id="ARBA00005005"/>
    </source>
</evidence>
<evidence type="ECO:0000259" key="9">
    <source>
        <dbReference type="Pfam" id="PF13193"/>
    </source>
</evidence>
<dbReference type="CDD" id="cd05936">
    <property type="entry name" value="FC-FACS_FadD_like"/>
    <property type="match status" value="1"/>
</dbReference>
<accession>A0A2T7UCW9</accession>
<dbReference type="AlphaFoldDB" id="A0A2T7UCW9"/>
<gene>
    <name evidence="10" type="ORF">H663_011610</name>
</gene>
<dbReference type="InterPro" id="IPR000873">
    <property type="entry name" value="AMP-dep_synth/lig_dom"/>
</dbReference>
<dbReference type="InterPro" id="IPR042099">
    <property type="entry name" value="ANL_N_sf"/>
</dbReference>
<dbReference type="InterPro" id="IPR025110">
    <property type="entry name" value="AMP-bd_C"/>
</dbReference>
<sequence length="587" mass="63352">MSSTPDPTSASRPWQAVYPLVGIAPDLPAPEYQSLAHLIHDHCTRWARDSQAKAAFTCVVPNGMNGSLSFAQVDALSDAFAGYLRGTLGLARGDRVAVQLPNSLSYPVVAFGVLKAGCVLVNTNPLYTINEMVHQFNNCQAKALVVVDMFADKLPEVLAQTGVKHIVLAGVPEFFPAIPRGIIRGVQKVWSKVLPPVTVPHVRLQAALAQGRASLAQQPAKNYWQDLQPNDLALLQYTGGTTGVSKGAMISHGNLLSNVQQMLSMGATHMSPGQECVLTALPLYHIFAFTANLLGFLAIGAHNILVPSPRPVQNLQRAVENYPLTWMTGVNTLFNGLLNEEWFLAYPPRHLKASIAGGTALHSAVAQRWREVTGTPIAEGYGLTETSPVVSFNPLSGEPRVGSIGIPAPGTDVRLVSETGQDVPVGEPGEIWVRGPQVMQGYWQNEAETANVMHGGWFATGDIGVMDAEGFLRIVDRKKDMVLVSGFNVYPSEVEDVIAQMDAVLEVAVVGMPDDRTGEAVRAYVVPNPDHAGQLSTEDVLAHCKQHLAAYKRPSSVVLRDELPKSPIGKVLRKDLKAEVKNEFNRA</sequence>
<protein>
    <recommendedName>
        <fullName evidence="6">Long-chain-fatty-acid--CoA ligase</fullName>
        <ecNumber evidence="5">6.2.1.3</ecNumber>
    </recommendedName>
    <alternativeName>
        <fullName evidence="7">Long-chain acyl-CoA synthetase</fullName>
    </alternativeName>
</protein>
<dbReference type="RefSeq" id="WP_053174914.1">
    <property type="nucleotide sequence ID" value="NZ_LFYT02000013.1"/>
</dbReference>
<dbReference type="InterPro" id="IPR020845">
    <property type="entry name" value="AMP-binding_CS"/>
</dbReference>
<dbReference type="GO" id="GO:0016020">
    <property type="term" value="C:membrane"/>
    <property type="evidence" value="ECO:0007669"/>
    <property type="project" value="UniProtKB-SubCell"/>
</dbReference>
<comment type="pathway">
    <text evidence="2">Lipid metabolism; fatty acid beta-oxidation.</text>
</comment>
<dbReference type="EMBL" id="LFYT02000013">
    <property type="protein sequence ID" value="PVE42553.1"/>
    <property type="molecule type" value="Genomic_DNA"/>
</dbReference>
<name>A0A2T7UCW9_9BURK</name>